<dbReference type="NCBIfam" id="TIGR03173">
    <property type="entry name" value="pbuX"/>
    <property type="match status" value="1"/>
</dbReference>
<feature type="transmembrane region" description="Helical" evidence="8">
    <location>
        <begin position="242"/>
        <end position="265"/>
    </location>
</feature>
<evidence type="ECO:0000313" key="10">
    <source>
        <dbReference type="Proteomes" id="UP000267081"/>
    </source>
</evidence>
<feature type="transmembrane region" description="Helical" evidence="8">
    <location>
        <begin position="354"/>
        <end position="375"/>
    </location>
</feature>
<sequence>MARVKRTPATGDVAPVRRPEDERLGFGKSLAYGVQHVLTMYGGIIAPPLIIGGAAGVSPAEVGLLVASCLFIGGLATILQSYGVPFFGSRLPLVQGTSFAGVATMTAIVADGGLPAVFGSVIASALLGLLITPVFSRLVKYFPPVVTGTVITVIGLSLMPVAAKWAMGNDTKAGDFGSVSNIGLAALTLAIVLLLSKVAVPAISRLSILLSIVVGTALATLLGKADFSQVGNGPIFAVPAPFGFGAPTFDVAAIVSMFIVVLVTLTETTADILAVGEIVDTPVGKRRIGDGLRADMASSAIAPVFNGFIQSAFAQNVGLVAITGVRSRFVVTAGGGVLVVLGMLPVLGRVVAAIPYPVLGGAGLVLFGTVAASGIKTLSKVDYNGNLNLVIVAASVGLGMVPIAVPGFYDRFPAWVGTIFHSGISSAALLAVVLNLVFNHLKPGKAGTEPSVFATATRVIDYSDLKVLSQLENGDKVVDGKIVDAQGRPLPVRDADGRPVPYRIGSEPQNH</sequence>
<reference evidence="9 10" key="1">
    <citation type="submission" date="2018-12" db="EMBL/GenBank/DDBJ databases">
        <title>Amycolatopsis eburnea sp. nov. actinomycete associate with arbuscular mycorrhiza fungal spore.</title>
        <authorList>
            <person name="Lumyong S."/>
            <person name="Chaiya L."/>
        </authorList>
    </citation>
    <scope>NUCLEOTIDE SEQUENCE [LARGE SCALE GENOMIC DNA]</scope>
    <source>
        <strain evidence="9 10">GLM-1</strain>
    </source>
</reference>
<comment type="subcellular location">
    <subcellularLocation>
        <location evidence="1">Cell membrane</location>
        <topology evidence="1">Multi-pass membrane protein</topology>
    </subcellularLocation>
</comment>
<proteinExistence type="inferred from homology"/>
<keyword evidence="10" id="KW-1185">Reference proteome</keyword>
<dbReference type="PROSITE" id="PS01116">
    <property type="entry name" value="XANTH_URACIL_PERMASE"/>
    <property type="match status" value="1"/>
</dbReference>
<feature type="transmembrane region" description="Helical" evidence="8">
    <location>
        <begin position="387"/>
        <end position="409"/>
    </location>
</feature>
<evidence type="ECO:0000256" key="1">
    <source>
        <dbReference type="ARBA" id="ARBA00004651"/>
    </source>
</evidence>
<dbReference type="RefSeq" id="WP_125315139.1">
    <property type="nucleotide sequence ID" value="NZ_RSEC01000061.1"/>
</dbReference>
<dbReference type="OrthoDB" id="9805749at2"/>
<comment type="similarity">
    <text evidence="2">Belongs to the nucleobase:cation symporter-2 (NCS2) (TC 2.A.40) family.</text>
</comment>
<dbReference type="NCBIfam" id="NF037981">
    <property type="entry name" value="NCS2_1"/>
    <property type="match status" value="1"/>
</dbReference>
<dbReference type="PANTHER" id="PTHR42810:SF4">
    <property type="entry name" value="URIC ACID TRANSPORTER UACT"/>
    <property type="match status" value="1"/>
</dbReference>
<dbReference type="GO" id="GO:0042907">
    <property type="term" value="F:xanthine transmembrane transporter activity"/>
    <property type="evidence" value="ECO:0007669"/>
    <property type="project" value="TreeGrafter"/>
</dbReference>
<evidence type="ECO:0000256" key="3">
    <source>
        <dbReference type="ARBA" id="ARBA00022448"/>
    </source>
</evidence>
<name>A0A427SX72_9PSEU</name>
<evidence type="ECO:0000256" key="5">
    <source>
        <dbReference type="ARBA" id="ARBA00022692"/>
    </source>
</evidence>
<comment type="caution">
    <text evidence="9">The sequence shown here is derived from an EMBL/GenBank/DDBJ whole genome shotgun (WGS) entry which is preliminary data.</text>
</comment>
<dbReference type="InterPro" id="IPR006042">
    <property type="entry name" value="Xan_ur_permease"/>
</dbReference>
<protein>
    <submittedName>
        <fullName evidence="9">Purine permease</fullName>
    </submittedName>
</protein>
<keyword evidence="5 8" id="KW-0812">Transmembrane</keyword>
<evidence type="ECO:0000256" key="4">
    <source>
        <dbReference type="ARBA" id="ARBA00022475"/>
    </source>
</evidence>
<dbReference type="GO" id="GO:0005886">
    <property type="term" value="C:plasma membrane"/>
    <property type="evidence" value="ECO:0007669"/>
    <property type="project" value="UniProtKB-SubCell"/>
</dbReference>
<feature type="transmembrane region" description="Helical" evidence="8">
    <location>
        <begin position="175"/>
        <end position="195"/>
    </location>
</feature>
<organism evidence="9 10">
    <name type="scientific">Amycolatopsis eburnea</name>
    <dbReference type="NCBI Taxonomy" id="2267691"/>
    <lineage>
        <taxon>Bacteria</taxon>
        <taxon>Bacillati</taxon>
        <taxon>Actinomycetota</taxon>
        <taxon>Actinomycetes</taxon>
        <taxon>Pseudonocardiales</taxon>
        <taxon>Pseudonocardiaceae</taxon>
        <taxon>Amycolatopsis</taxon>
    </lineage>
</organism>
<dbReference type="InterPro" id="IPR006043">
    <property type="entry name" value="NCS2"/>
</dbReference>
<keyword evidence="3" id="KW-0813">Transport</keyword>
<feature type="transmembrane region" description="Helical" evidence="8">
    <location>
        <begin position="415"/>
        <end position="438"/>
    </location>
</feature>
<evidence type="ECO:0000256" key="2">
    <source>
        <dbReference type="ARBA" id="ARBA00008821"/>
    </source>
</evidence>
<feature type="transmembrane region" description="Helical" evidence="8">
    <location>
        <begin position="116"/>
        <end position="135"/>
    </location>
</feature>
<feature type="transmembrane region" description="Helical" evidence="8">
    <location>
        <begin position="91"/>
        <end position="110"/>
    </location>
</feature>
<feature type="transmembrane region" description="Helical" evidence="8">
    <location>
        <begin position="62"/>
        <end position="79"/>
    </location>
</feature>
<keyword evidence="4" id="KW-1003">Cell membrane</keyword>
<evidence type="ECO:0000313" key="9">
    <source>
        <dbReference type="EMBL" id="RSD09199.1"/>
    </source>
</evidence>
<evidence type="ECO:0000256" key="6">
    <source>
        <dbReference type="ARBA" id="ARBA00022989"/>
    </source>
</evidence>
<feature type="transmembrane region" description="Helical" evidence="8">
    <location>
        <begin position="142"/>
        <end position="163"/>
    </location>
</feature>
<accession>A0A427SX72</accession>
<dbReference type="EMBL" id="RSEC01000061">
    <property type="protein sequence ID" value="RSD09199.1"/>
    <property type="molecule type" value="Genomic_DNA"/>
</dbReference>
<dbReference type="Proteomes" id="UP000267081">
    <property type="component" value="Unassembled WGS sequence"/>
</dbReference>
<feature type="transmembrane region" description="Helical" evidence="8">
    <location>
        <begin position="202"/>
        <end position="222"/>
    </location>
</feature>
<dbReference type="InterPro" id="IPR017588">
    <property type="entry name" value="UacT-like"/>
</dbReference>
<keyword evidence="6 8" id="KW-1133">Transmembrane helix</keyword>
<feature type="transmembrane region" description="Helical" evidence="8">
    <location>
        <begin position="38"/>
        <end position="56"/>
    </location>
</feature>
<dbReference type="AlphaFoldDB" id="A0A427SX72"/>
<feature type="transmembrane region" description="Helical" evidence="8">
    <location>
        <begin position="329"/>
        <end position="348"/>
    </location>
</feature>
<gene>
    <name evidence="9" type="ORF">EIY87_39765</name>
</gene>
<evidence type="ECO:0000256" key="8">
    <source>
        <dbReference type="SAM" id="Phobius"/>
    </source>
</evidence>
<dbReference type="PANTHER" id="PTHR42810">
    <property type="entry name" value="PURINE PERMEASE C1399.01C-RELATED"/>
    <property type="match status" value="1"/>
</dbReference>
<keyword evidence="7 8" id="KW-0472">Membrane</keyword>
<evidence type="ECO:0000256" key="7">
    <source>
        <dbReference type="ARBA" id="ARBA00023136"/>
    </source>
</evidence>
<dbReference type="NCBIfam" id="TIGR00801">
    <property type="entry name" value="ncs2"/>
    <property type="match status" value="1"/>
</dbReference>
<dbReference type="Pfam" id="PF00860">
    <property type="entry name" value="Xan_ur_permease"/>
    <property type="match status" value="1"/>
</dbReference>